<proteinExistence type="predicted"/>
<dbReference type="Proteomes" id="UP001151760">
    <property type="component" value="Unassembled WGS sequence"/>
</dbReference>
<feature type="chain" id="PRO_5045434889" evidence="2">
    <location>
        <begin position="25"/>
        <end position="336"/>
    </location>
</feature>
<evidence type="ECO:0000256" key="1">
    <source>
        <dbReference type="SAM" id="MobiDB-lite"/>
    </source>
</evidence>
<feature type="region of interest" description="Disordered" evidence="1">
    <location>
        <begin position="108"/>
        <end position="150"/>
    </location>
</feature>
<comment type="caution">
    <text evidence="3">The sequence shown here is derived from an EMBL/GenBank/DDBJ whole genome shotgun (WGS) entry which is preliminary data.</text>
</comment>
<reference evidence="3" key="2">
    <citation type="submission" date="2022-01" db="EMBL/GenBank/DDBJ databases">
        <authorList>
            <person name="Yamashiro T."/>
            <person name="Shiraishi A."/>
            <person name="Satake H."/>
            <person name="Nakayama K."/>
        </authorList>
    </citation>
    <scope>NUCLEOTIDE SEQUENCE</scope>
</reference>
<evidence type="ECO:0000256" key="2">
    <source>
        <dbReference type="SAM" id="SignalP"/>
    </source>
</evidence>
<feature type="compositionally biased region" description="Pro residues" evidence="1">
    <location>
        <begin position="114"/>
        <end position="131"/>
    </location>
</feature>
<protein>
    <submittedName>
        <fullName evidence="3">Uncharacterized protein</fullName>
    </submittedName>
</protein>
<dbReference type="EMBL" id="BQNB010014974">
    <property type="protein sequence ID" value="GJT34543.1"/>
    <property type="molecule type" value="Genomic_DNA"/>
</dbReference>
<evidence type="ECO:0000313" key="4">
    <source>
        <dbReference type="Proteomes" id="UP001151760"/>
    </source>
</evidence>
<organism evidence="3 4">
    <name type="scientific">Tanacetum coccineum</name>
    <dbReference type="NCBI Taxonomy" id="301880"/>
    <lineage>
        <taxon>Eukaryota</taxon>
        <taxon>Viridiplantae</taxon>
        <taxon>Streptophyta</taxon>
        <taxon>Embryophyta</taxon>
        <taxon>Tracheophyta</taxon>
        <taxon>Spermatophyta</taxon>
        <taxon>Magnoliopsida</taxon>
        <taxon>eudicotyledons</taxon>
        <taxon>Gunneridae</taxon>
        <taxon>Pentapetalae</taxon>
        <taxon>asterids</taxon>
        <taxon>campanulids</taxon>
        <taxon>Asterales</taxon>
        <taxon>Asteraceae</taxon>
        <taxon>Asteroideae</taxon>
        <taxon>Anthemideae</taxon>
        <taxon>Anthemidinae</taxon>
        <taxon>Tanacetum</taxon>
    </lineage>
</organism>
<reference evidence="3" key="1">
    <citation type="journal article" date="2022" name="Int. J. Mol. Sci.">
        <title>Draft Genome of Tanacetum Coccineum: Genomic Comparison of Closely Related Tanacetum-Family Plants.</title>
        <authorList>
            <person name="Yamashiro T."/>
            <person name="Shiraishi A."/>
            <person name="Nakayama K."/>
            <person name="Satake H."/>
        </authorList>
    </citation>
    <scope>NUCLEOTIDE SEQUENCE</scope>
</reference>
<accession>A0ABQ5D8A9</accession>
<feature type="region of interest" description="Disordered" evidence="1">
    <location>
        <begin position="31"/>
        <end position="72"/>
    </location>
</feature>
<gene>
    <name evidence="3" type="ORF">Tco_0924962</name>
</gene>
<name>A0ABQ5D8A9_9ASTR</name>
<sequence>MTTPCPSVTPRVGVLILFIILSDSDDEVTTLPVRHAPPSPDYVLASPDYSPDSDQDSHPSEDDSPGEDLTDTAMSLHTQTALTPVVHPPPTRPLSTSSTIVLRPGQEILLPSSSSPPPSLLPSSSSPPPSLLPSLSHRRSRSPSPLPPPPVLLPPPAVPLPPPTTLPLPPPAVLLPSPEHIEPVRDHIETLRARFTSAKQETMTLRARVESLEQHDVVTQDSLRIARGRITWLQLRAVYAEQEVTELQDFWVTDRLEILELRSRAEYAETRLERSHNKQTRDEVYTQRAVMIEHDVDAHAASVRTSLFFRVFQKNISLQLVDILITTEMESTKFPH</sequence>
<evidence type="ECO:0000313" key="3">
    <source>
        <dbReference type="EMBL" id="GJT34543.1"/>
    </source>
</evidence>
<keyword evidence="2" id="KW-0732">Signal</keyword>
<keyword evidence="4" id="KW-1185">Reference proteome</keyword>
<feature type="signal peptide" evidence="2">
    <location>
        <begin position="1"/>
        <end position="24"/>
    </location>
</feature>